<reference evidence="3 4" key="2">
    <citation type="journal article" date="2016" name="Front. Microbiol.">
        <title>Genome and transcriptome sequences reveal the specific parasitism of the nematophagous Purpureocillium lilacinum 36-1.</title>
        <authorList>
            <person name="Xie J."/>
            <person name="Li S."/>
            <person name="Mo C."/>
            <person name="Xiao X."/>
            <person name="Peng D."/>
            <person name="Wang G."/>
            <person name="Xiao Y."/>
        </authorList>
    </citation>
    <scope>NUCLEOTIDE SEQUENCE [LARGE SCALE GENOMIC DNA]</scope>
    <source>
        <strain evidence="3 4">36-1</strain>
    </source>
</reference>
<accession>A0A2U3EEE7</accession>
<feature type="compositionally biased region" description="Basic and acidic residues" evidence="1">
    <location>
        <begin position="86"/>
        <end position="95"/>
    </location>
</feature>
<dbReference type="AlphaFoldDB" id="A0A2U3EEE7"/>
<organism evidence="3 4">
    <name type="scientific">Purpureocillium lilacinum</name>
    <name type="common">Paecilomyces lilacinus</name>
    <dbReference type="NCBI Taxonomy" id="33203"/>
    <lineage>
        <taxon>Eukaryota</taxon>
        <taxon>Fungi</taxon>
        <taxon>Dikarya</taxon>
        <taxon>Ascomycota</taxon>
        <taxon>Pezizomycotina</taxon>
        <taxon>Sordariomycetes</taxon>
        <taxon>Hypocreomycetidae</taxon>
        <taxon>Hypocreales</taxon>
        <taxon>Ophiocordycipitaceae</taxon>
        <taxon>Purpureocillium</taxon>
    </lineage>
</organism>
<dbReference type="Proteomes" id="UP000245956">
    <property type="component" value="Unassembled WGS sequence"/>
</dbReference>
<protein>
    <submittedName>
        <fullName evidence="3">Uncharacterized protein</fullName>
    </submittedName>
</protein>
<evidence type="ECO:0000313" key="5">
    <source>
        <dbReference type="Proteomes" id="UP001287286"/>
    </source>
</evidence>
<evidence type="ECO:0000313" key="4">
    <source>
        <dbReference type="Proteomes" id="UP000245956"/>
    </source>
</evidence>
<evidence type="ECO:0000313" key="3">
    <source>
        <dbReference type="EMBL" id="PWI72891.1"/>
    </source>
</evidence>
<name>A0A2U3EEE7_PURLI</name>
<gene>
    <name evidence="3" type="ORF">PCL_09906</name>
    <name evidence="2" type="ORF">Purlil1_1068</name>
</gene>
<feature type="compositionally biased region" description="Basic and acidic residues" evidence="1">
    <location>
        <begin position="38"/>
        <end position="48"/>
    </location>
</feature>
<reference evidence="2 5" key="4">
    <citation type="journal article" date="2024" name="Microbiol. Resour. Announc.">
        <title>Genome annotations for the ascomycete fungi Trichoderma harzianum, Trichoderma aggressivum, and Purpureocillium lilacinum.</title>
        <authorList>
            <person name="Beijen E.P.W."/>
            <person name="Ohm R.A."/>
        </authorList>
    </citation>
    <scope>NUCLEOTIDE SEQUENCE [LARGE SCALE GENOMIC DNA]</scope>
    <source>
        <strain evidence="2 5">CBS 150709</strain>
    </source>
</reference>
<evidence type="ECO:0000313" key="2">
    <source>
        <dbReference type="EMBL" id="KAK4094463.1"/>
    </source>
</evidence>
<dbReference type="EMBL" id="JAWRVI010000003">
    <property type="protein sequence ID" value="KAK4094463.1"/>
    <property type="molecule type" value="Genomic_DNA"/>
</dbReference>
<keyword evidence="5" id="KW-1185">Reference proteome</keyword>
<reference evidence="2" key="3">
    <citation type="submission" date="2023-11" db="EMBL/GenBank/DDBJ databases">
        <authorList>
            <person name="Beijen E."/>
            <person name="Ohm R.A."/>
        </authorList>
    </citation>
    <scope>NUCLEOTIDE SEQUENCE</scope>
    <source>
        <strain evidence="2">CBS 150709</strain>
    </source>
</reference>
<dbReference type="EMBL" id="LCWV01000005">
    <property type="protein sequence ID" value="PWI72891.1"/>
    <property type="molecule type" value="Genomic_DNA"/>
</dbReference>
<proteinExistence type="predicted"/>
<comment type="caution">
    <text evidence="3">The sequence shown here is derived from an EMBL/GenBank/DDBJ whole genome shotgun (WGS) entry which is preliminary data.</text>
</comment>
<evidence type="ECO:0000256" key="1">
    <source>
        <dbReference type="SAM" id="MobiDB-lite"/>
    </source>
</evidence>
<dbReference type="Proteomes" id="UP001287286">
    <property type="component" value="Unassembled WGS sequence"/>
</dbReference>
<sequence length="197" mass="21660">MPSRGIRLGDGDATLQNGPIRRRLVLYVLAPPGVQEEEQQRVKAEARRTRGRLPPTAGRRSQAGGHAANTPAIPNARGGVVPQDGHVQEDARGEQHPVMAPPPRGVEVDEGGGGGGRPTDEGEGIMCSAAEHTYLPTHYMAPYARKKTEVRAKRKKRLIVGCKQAKRRRGRRWCVRLKRVAWLQPSMNDKGLGELYK</sequence>
<reference evidence="3" key="1">
    <citation type="submission" date="2015-05" db="EMBL/GenBank/DDBJ databases">
        <authorList>
            <person name="Wang D.B."/>
            <person name="Wang M."/>
        </authorList>
    </citation>
    <scope>NUCLEOTIDE SEQUENCE</scope>
    <source>
        <strain evidence="3">36-1</strain>
    </source>
</reference>
<feature type="region of interest" description="Disordered" evidence="1">
    <location>
        <begin position="35"/>
        <end position="122"/>
    </location>
</feature>